<evidence type="ECO:0000259" key="6">
    <source>
        <dbReference type="PROSITE" id="PS50011"/>
    </source>
</evidence>
<feature type="transmembrane region" description="Helical" evidence="5">
    <location>
        <begin position="536"/>
        <end position="553"/>
    </location>
</feature>
<dbReference type="InterPro" id="IPR011009">
    <property type="entry name" value="Kinase-like_dom_sf"/>
</dbReference>
<keyword evidence="5" id="KW-1133">Transmembrane helix</keyword>
<dbReference type="EMBL" id="JBEFLD010000004">
    <property type="protein sequence ID" value="MEQ6290631.1"/>
    <property type="molecule type" value="Genomic_DNA"/>
</dbReference>
<name>A0ABV1M3P9_9NEIS</name>
<dbReference type="InterPro" id="IPR001932">
    <property type="entry name" value="PPM-type_phosphatase-like_dom"/>
</dbReference>
<dbReference type="Pfam" id="PF00069">
    <property type="entry name" value="Pkinase"/>
    <property type="match status" value="1"/>
</dbReference>
<dbReference type="CDD" id="cd14014">
    <property type="entry name" value="STKc_PknB_like"/>
    <property type="match status" value="1"/>
</dbReference>
<comment type="caution">
    <text evidence="8">The sequence shown here is derived from an EMBL/GenBank/DDBJ whole genome shotgun (WGS) entry which is preliminary data.</text>
</comment>
<evidence type="ECO:0000259" key="7">
    <source>
        <dbReference type="PROSITE" id="PS51746"/>
    </source>
</evidence>
<evidence type="ECO:0000313" key="8">
    <source>
        <dbReference type="EMBL" id="MEQ6290631.1"/>
    </source>
</evidence>
<dbReference type="PANTHER" id="PTHR43289:SF34">
    <property type="entry name" value="SERINE_THREONINE-PROTEIN KINASE YBDM-RELATED"/>
    <property type="match status" value="1"/>
</dbReference>
<dbReference type="SMART" id="SM00331">
    <property type="entry name" value="PP2C_SIG"/>
    <property type="match status" value="1"/>
</dbReference>
<dbReference type="GO" id="GO:0004722">
    <property type="term" value="F:protein serine/threonine phosphatase activity"/>
    <property type="evidence" value="ECO:0007669"/>
    <property type="project" value="UniProtKB-EC"/>
</dbReference>
<keyword evidence="3 8" id="KW-0418">Kinase</keyword>
<dbReference type="Proteomes" id="UP001433638">
    <property type="component" value="Unassembled WGS sequence"/>
</dbReference>
<organism evidence="8 9">
    <name type="scientific">Vogesella oryzagri</name>
    <dbReference type="NCBI Taxonomy" id="3160864"/>
    <lineage>
        <taxon>Bacteria</taxon>
        <taxon>Pseudomonadati</taxon>
        <taxon>Pseudomonadota</taxon>
        <taxon>Betaproteobacteria</taxon>
        <taxon>Neisseriales</taxon>
        <taxon>Chromobacteriaceae</taxon>
        <taxon>Vogesella</taxon>
    </lineage>
</organism>
<evidence type="ECO:0000256" key="1">
    <source>
        <dbReference type="ARBA" id="ARBA00022679"/>
    </source>
</evidence>
<keyword evidence="2" id="KW-0547">Nucleotide-binding</keyword>
<dbReference type="Gene3D" id="3.60.40.10">
    <property type="entry name" value="PPM-type phosphatase domain"/>
    <property type="match status" value="1"/>
</dbReference>
<evidence type="ECO:0000256" key="5">
    <source>
        <dbReference type="SAM" id="Phobius"/>
    </source>
</evidence>
<keyword evidence="1 8" id="KW-0808">Transferase</keyword>
<dbReference type="Pfam" id="PF13672">
    <property type="entry name" value="PP2C_2"/>
    <property type="match status" value="1"/>
</dbReference>
<gene>
    <name evidence="8" type="ORF">ABNW52_08385</name>
</gene>
<dbReference type="PROSITE" id="PS50011">
    <property type="entry name" value="PROTEIN_KINASE_DOM"/>
    <property type="match status" value="1"/>
</dbReference>
<keyword evidence="5" id="KW-0812">Transmembrane</keyword>
<dbReference type="PROSITE" id="PS51746">
    <property type="entry name" value="PPM_2"/>
    <property type="match status" value="1"/>
</dbReference>
<keyword evidence="4" id="KW-0067">ATP-binding</keyword>
<evidence type="ECO:0000256" key="3">
    <source>
        <dbReference type="ARBA" id="ARBA00022777"/>
    </source>
</evidence>
<dbReference type="InterPro" id="IPR000719">
    <property type="entry name" value="Prot_kinase_dom"/>
</dbReference>
<reference evidence="8" key="1">
    <citation type="submission" date="2024-06" db="EMBL/GenBank/DDBJ databases">
        <title>Genome sequence of Vogesella sp. MAHUQ-64.</title>
        <authorList>
            <person name="Huq M.A."/>
        </authorList>
    </citation>
    <scope>NUCLEOTIDE SEQUENCE</scope>
    <source>
        <strain evidence="8">MAHUQ-64</strain>
    </source>
</reference>
<dbReference type="PANTHER" id="PTHR43289">
    <property type="entry name" value="MITOGEN-ACTIVATED PROTEIN KINASE KINASE KINASE 20-RELATED"/>
    <property type="match status" value="1"/>
</dbReference>
<dbReference type="CDD" id="cd00143">
    <property type="entry name" value="PP2Cc"/>
    <property type="match status" value="1"/>
</dbReference>
<keyword evidence="8" id="KW-0378">Hydrolase</keyword>
<accession>A0ABV1M3P9</accession>
<feature type="domain" description="Protein kinase" evidence="6">
    <location>
        <begin position="259"/>
        <end position="517"/>
    </location>
</feature>
<dbReference type="GO" id="GO:0016301">
    <property type="term" value="F:kinase activity"/>
    <property type="evidence" value="ECO:0007669"/>
    <property type="project" value="UniProtKB-KW"/>
</dbReference>
<evidence type="ECO:0000256" key="2">
    <source>
        <dbReference type="ARBA" id="ARBA00022741"/>
    </source>
</evidence>
<dbReference type="InterPro" id="IPR036457">
    <property type="entry name" value="PPM-type-like_dom_sf"/>
</dbReference>
<dbReference type="EC" id="3.1.3.16" evidence="8"/>
<dbReference type="EC" id="3.1.3.-" evidence="8"/>
<dbReference type="RefSeq" id="WP_349586309.1">
    <property type="nucleotide sequence ID" value="NZ_JBEFLD010000004.1"/>
</dbReference>
<keyword evidence="5" id="KW-0472">Membrane</keyword>
<keyword evidence="9" id="KW-1185">Reference proteome</keyword>
<dbReference type="SUPFAM" id="SSF81606">
    <property type="entry name" value="PP2C-like"/>
    <property type="match status" value="1"/>
</dbReference>
<proteinExistence type="predicted"/>
<dbReference type="EC" id="2.7.11.-" evidence="8"/>
<dbReference type="SMART" id="SM00332">
    <property type="entry name" value="PP2Cc"/>
    <property type="match status" value="1"/>
</dbReference>
<sequence length="554" mass="60610">MALQLTIGQCSEPGRRERNEDALGWCLPDGEVLAGKGALFALADGVSGCADGKLAASSSVRAVCADYYATPETWEVSAALDRLLGAHNRWLRSQGRSLVATLSVLVLRGRRFTVAHVGDCRVYRLNRDGLRCLTVDHVWEEPSLRHVLKRGMGLDAHVVADFSDGDLQPGDVFALLCDGIWNALGDLRIDELLRLHADPQRAAAVLVEAALAAGSQDNVSALLLRVDELPAANLGDEFSRGEALLPPPALKPGQQFEGLKVEEKLHASPSGIAYRVSDAAGRRWVLKTLPATLAGDREAAQSLLVEEWLQRRVSSPYFAEVAPLPARSHLYYLLRWYDGHTLTQRAGDGQSSVAEVVLTGLALTRALATLHRLGIVHRDVKPDNVHLGRDGQLRLLDLGVAWCAGISGEEQGGSAGTPSFMAPQLFDGAAADAGSDLYALGVTLYWLLCGRYPYGEIEAFQRPHFGAPQPVSRYRPDVPLWLERVLAKAVDPNAARRFETAEEFRLALERGDSQPVTARQHVPWAERLSMRVWRRVALWSLLINLLLLYALLLH</sequence>
<dbReference type="SUPFAM" id="SSF56112">
    <property type="entry name" value="Protein kinase-like (PK-like)"/>
    <property type="match status" value="1"/>
</dbReference>
<evidence type="ECO:0000256" key="4">
    <source>
        <dbReference type="ARBA" id="ARBA00022840"/>
    </source>
</evidence>
<feature type="domain" description="PPM-type phosphatase" evidence="7">
    <location>
        <begin position="6"/>
        <end position="226"/>
    </location>
</feature>
<dbReference type="SMART" id="SM00220">
    <property type="entry name" value="S_TKc"/>
    <property type="match status" value="1"/>
</dbReference>
<evidence type="ECO:0000313" key="9">
    <source>
        <dbReference type="Proteomes" id="UP001433638"/>
    </source>
</evidence>
<protein>
    <submittedName>
        <fullName evidence="8">Bifunctional protein-serine/threonine kinase/phosphatase</fullName>
        <ecNumber evidence="8">2.7.11.-</ecNumber>
        <ecNumber evidence="8">3.1.3.-</ecNumber>
        <ecNumber evidence="8">3.1.3.16</ecNumber>
    </submittedName>
</protein>
<dbReference type="Gene3D" id="1.10.510.10">
    <property type="entry name" value="Transferase(Phosphotransferase) domain 1"/>
    <property type="match status" value="1"/>
</dbReference>